<keyword evidence="13" id="KW-1185">Reference proteome</keyword>
<dbReference type="AlphaFoldDB" id="A0A3S1B194"/>
<dbReference type="Gene3D" id="3.50.50.60">
    <property type="entry name" value="FAD/NAD(P)-binding domain"/>
    <property type="match status" value="1"/>
</dbReference>
<keyword evidence="8" id="KW-0560">Oxidoreductase</keyword>
<comment type="similarity">
    <text evidence="2">Belongs to the flavin monoamine oxidase family.</text>
</comment>
<dbReference type="PANTHER" id="PTHR10742">
    <property type="entry name" value="FLAVIN MONOAMINE OXIDASE"/>
    <property type="match status" value="1"/>
</dbReference>
<proteinExistence type="inferred from homology"/>
<keyword evidence="4" id="KW-0479">Metal-binding</keyword>
<dbReference type="PANTHER" id="PTHR10742:SF410">
    <property type="entry name" value="LYSINE-SPECIFIC HISTONE DEMETHYLASE 2"/>
    <property type="match status" value="1"/>
</dbReference>
<dbReference type="SUPFAM" id="SSF51905">
    <property type="entry name" value="FAD/NAD(P)-binding domain"/>
    <property type="match status" value="1"/>
</dbReference>
<dbReference type="GO" id="GO:0140682">
    <property type="term" value="F:FAD-dependent H3K4me/H3K4me3 demethylase activity"/>
    <property type="evidence" value="ECO:0007669"/>
    <property type="project" value="UniProtKB-ARBA"/>
</dbReference>
<evidence type="ECO:0000256" key="5">
    <source>
        <dbReference type="ARBA" id="ARBA00022771"/>
    </source>
</evidence>
<dbReference type="EMBL" id="RQTK01001060">
    <property type="protein sequence ID" value="RUS72504.1"/>
    <property type="molecule type" value="Genomic_DNA"/>
</dbReference>
<dbReference type="InterPro" id="IPR002937">
    <property type="entry name" value="Amino_oxidase"/>
</dbReference>
<keyword evidence="7" id="KW-0862">Zinc</keyword>
<gene>
    <name evidence="12" type="ORF">EGW08_019732</name>
</gene>
<dbReference type="InterPro" id="IPR007526">
    <property type="entry name" value="SWIRM"/>
</dbReference>
<evidence type="ECO:0000259" key="11">
    <source>
        <dbReference type="PROSITE" id="PS51050"/>
    </source>
</evidence>
<name>A0A3S1B194_ELYCH</name>
<dbReference type="InterPro" id="IPR036188">
    <property type="entry name" value="FAD/NAD-bd_sf"/>
</dbReference>
<dbReference type="OrthoDB" id="2219495at2759"/>
<evidence type="ECO:0000256" key="9">
    <source>
        <dbReference type="SAM" id="MobiDB-lite"/>
    </source>
</evidence>
<evidence type="ECO:0000256" key="6">
    <source>
        <dbReference type="ARBA" id="ARBA00022827"/>
    </source>
</evidence>
<feature type="region of interest" description="Disordered" evidence="9">
    <location>
        <begin position="98"/>
        <end position="196"/>
    </location>
</feature>
<organism evidence="12 13">
    <name type="scientific">Elysia chlorotica</name>
    <name type="common">Eastern emerald elysia</name>
    <name type="synonym">Sea slug</name>
    <dbReference type="NCBI Taxonomy" id="188477"/>
    <lineage>
        <taxon>Eukaryota</taxon>
        <taxon>Metazoa</taxon>
        <taxon>Spiralia</taxon>
        <taxon>Lophotrochozoa</taxon>
        <taxon>Mollusca</taxon>
        <taxon>Gastropoda</taxon>
        <taxon>Heterobranchia</taxon>
        <taxon>Euthyneura</taxon>
        <taxon>Panpulmonata</taxon>
        <taxon>Sacoglossa</taxon>
        <taxon>Placobranchoidea</taxon>
        <taxon>Plakobranchidae</taxon>
        <taxon>Elysia</taxon>
    </lineage>
</organism>
<dbReference type="Gene3D" id="1.10.10.10">
    <property type="entry name" value="Winged helix-like DNA-binding domain superfamily/Winged helix DNA-binding domain"/>
    <property type="match status" value="1"/>
</dbReference>
<keyword evidence="6" id="KW-0274">FAD</keyword>
<dbReference type="Proteomes" id="UP000271974">
    <property type="component" value="Unassembled WGS sequence"/>
</dbReference>
<dbReference type="PROSITE" id="PS50934">
    <property type="entry name" value="SWIRM"/>
    <property type="match status" value="1"/>
</dbReference>
<evidence type="ECO:0000256" key="4">
    <source>
        <dbReference type="ARBA" id="ARBA00022723"/>
    </source>
</evidence>
<dbReference type="STRING" id="188477.A0A3S1B194"/>
<dbReference type="InterPro" id="IPR036388">
    <property type="entry name" value="WH-like_DNA-bd_sf"/>
</dbReference>
<reference evidence="12 13" key="1">
    <citation type="submission" date="2019-01" db="EMBL/GenBank/DDBJ databases">
        <title>A draft genome assembly of the solar-powered sea slug Elysia chlorotica.</title>
        <authorList>
            <person name="Cai H."/>
            <person name="Li Q."/>
            <person name="Fang X."/>
            <person name="Li J."/>
            <person name="Curtis N.E."/>
            <person name="Altenburger A."/>
            <person name="Shibata T."/>
            <person name="Feng M."/>
            <person name="Maeda T."/>
            <person name="Schwartz J.A."/>
            <person name="Shigenobu S."/>
            <person name="Lundholm N."/>
            <person name="Nishiyama T."/>
            <person name="Yang H."/>
            <person name="Hasebe M."/>
            <person name="Li S."/>
            <person name="Pierce S.K."/>
            <person name="Wang J."/>
        </authorList>
    </citation>
    <scope>NUCLEOTIDE SEQUENCE [LARGE SCALE GENOMIC DNA]</scope>
    <source>
        <strain evidence="12">EC2010</strain>
        <tissue evidence="12">Whole organism of an adult</tissue>
    </source>
</reference>
<dbReference type="SUPFAM" id="SSF46689">
    <property type="entry name" value="Homeodomain-like"/>
    <property type="match status" value="1"/>
</dbReference>
<evidence type="ECO:0000256" key="3">
    <source>
        <dbReference type="ARBA" id="ARBA00022630"/>
    </source>
</evidence>
<comment type="cofactor">
    <cofactor evidence="1">
        <name>FAD</name>
        <dbReference type="ChEBI" id="CHEBI:57692"/>
    </cofactor>
</comment>
<feature type="domain" description="CW-type" evidence="11">
    <location>
        <begin position="282"/>
        <end position="344"/>
    </location>
</feature>
<dbReference type="Pfam" id="PF01593">
    <property type="entry name" value="Amino_oxidase"/>
    <property type="match status" value="1"/>
</dbReference>
<dbReference type="Pfam" id="PF04433">
    <property type="entry name" value="SWIRM"/>
    <property type="match status" value="1"/>
</dbReference>
<evidence type="ECO:0000256" key="1">
    <source>
        <dbReference type="ARBA" id="ARBA00001974"/>
    </source>
</evidence>
<feature type="compositionally biased region" description="Basic and acidic residues" evidence="9">
    <location>
        <begin position="129"/>
        <end position="148"/>
    </location>
</feature>
<dbReference type="Gene3D" id="3.30.40.100">
    <property type="match status" value="1"/>
</dbReference>
<protein>
    <recommendedName>
        <fullName evidence="14">SWIRM domain-containing protein</fullName>
    </recommendedName>
</protein>
<accession>A0A3S1B194</accession>
<dbReference type="PROSITE" id="PS51050">
    <property type="entry name" value="ZF_CW"/>
    <property type="match status" value="1"/>
</dbReference>
<comment type="caution">
    <text evidence="12">The sequence shown here is derived from an EMBL/GenBank/DDBJ whole genome shotgun (WGS) entry which is preliminary data.</text>
</comment>
<evidence type="ECO:0000313" key="13">
    <source>
        <dbReference type="Proteomes" id="UP000271974"/>
    </source>
</evidence>
<dbReference type="InterPro" id="IPR011124">
    <property type="entry name" value="Znf_CW"/>
</dbReference>
<dbReference type="InterPro" id="IPR009057">
    <property type="entry name" value="Homeodomain-like_sf"/>
</dbReference>
<evidence type="ECO:0000256" key="8">
    <source>
        <dbReference type="ARBA" id="ARBA00023002"/>
    </source>
</evidence>
<evidence type="ECO:0000256" key="7">
    <source>
        <dbReference type="ARBA" id="ARBA00022833"/>
    </source>
</evidence>
<evidence type="ECO:0000259" key="10">
    <source>
        <dbReference type="PROSITE" id="PS50934"/>
    </source>
</evidence>
<dbReference type="GO" id="GO:0008270">
    <property type="term" value="F:zinc ion binding"/>
    <property type="evidence" value="ECO:0007669"/>
    <property type="project" value="UniProtKB-KW"/>
</dbReference>
<evidence type="ECO:0008006" key="14">
    <source>
        <dbReference type="Google" id="ProtNLM"/>
    </source>
</evidence>
<feature type="region of interest" description="Disordered" evidence="9">
    <location>
        <begin position="1"/>
        <end position="45"/>
    </location>
</feature>
<sequence length="591" mass="64876">MKRSGRPVKLNPKYFDGDFKSPKLDVSVKSQSMPDESGTGDMDVHTDQTQWADAAETPALAASAVPHAGEHSTSVRSARQIKPNLKYLDSIVRLDRTTKITEPTTKSSPGHTSSVSSRPARQMKLNPKYGDRRSSTLSDAKIEQEVIDSKPSPNLLRKTREVARPKQSTKPTKPLHPAVKCWDLESTDDENPKRPCERSGCPTAAPMCFAGISDRCTGNKYTSRWYHISDGEHYCNNCFEYLRGRRGHTGDSDKGPEAYEAWRSVWSSRAQRSASVSGYMVDCVLPHWARCLTCGKWRQLPRGFQVSSEMLAGFTCTVLAMCGNKVKQKDKDSDACDTAEDKRVQYVCSFGEFFLSRPAPCLSQSPAARFLSRYYPDGVGLSPTESVQPISKAEKKLLCPYVVPFARENRPLHALAVSPDMMLESEMAEFPTLAQECPHLYLALRNAALAVWALNPKEWVTKESVEIHVICRGLARISLLQTLPRLLTFLTRHGYINQGLLTPPRSEVIPAGSQCSVVVIGAGASGLAAARCLHSHGVKVTVLEAKSRVGGRVGAPSDWPVDALSGQMVNGCWNNPLAIIAFQVGAPSTLA</sequence>
<evidence type="ECO:0000313" key="12">
    <source>
        <dbReference type="EMBL" id="RUS72504.1"/>
    </source>
</evidence>
<feature type="compositionally biased region" description="Polar residues" evidence="9">
    <location>
        <begin position="100"/>
        <end position="119"/>
    </location>
</feature>
<feature type="domain" description="SWIRM" evidence="10">
    <location>
        <begin position="408"/>
        <end position="507"/>
    </location>
</feature>
<keyword evidence="3" id="KW-0285">Flavoprotein</keyword>
<keyword evidence="5" id="KW-0863">Zinc-finger</keyword>
<dbReference type="InterPro" id="IPR050281">
    <property type="entry name" value="Flavin_monoamine_oxidase"/>
</dbReference>
<evidence type="ECO:0000256" key="2">
    <source>
        <dbReference type="ARBA" id="ARBA00005995"/>
    </source>
</evidence>